<dbReference type="AlphaFoldDB" id="A0A7T8H118"/>
<gene>
    <name evidence="2" type="ORF">FKW44_015479</name>
</gene>
<reference evidence="3" key="1">
    <citation type="submission" date="2021-01" db="EMBL/GenBank/DDBJ databases">
        <title>Caligus Genome Assembly.</title>
        <authorList>
            <person name="Gallardo-Escarate C."/>
        </authorList>
    </citation>
    <scope>NUCLEOTIDE SEQUENCE [LARGE SCALE GENOMIC DNA]</scope>
</reference>
<accession>A0A7T8H118</accession>
<evidence type="ECO:0000313" key="3">
    <source>
        <dbReference type="Proteomes" id="UP000595437"/>
    </source>
</evidence>
<evidence type="ECO:0000313" key="2">
    <source>
        <dbReference type="EMBL" id="QQP41191.1"/>
    </source>
</evidence>
<name>A0A7T8H118_CALRO</name>
<protein>
    <submittedName>
        <fullName evidence="2">Uncharacterized protein</fullName>
    </submittedName>
</protein>
<proteinExistence type="predicted"/>
<keyword evidence="3" id="KW-1185">Reference proteome</keyword>
<feature type="region of interest" description="Disordered" evidence="1">
    <location>
        <begin position="1"/>
        <end position="23"/>
    </location>
</feature>
<evidence type="ECO:0000256" key="1">
    <source>
        <dbReference type="SAM" id="MobiDB-lite"/>
    </source>
</evidence>
<organism evidence="2 3">
    <name type="scientific">Caligus rogercresseyi</name>
    <name type="common">Sea louse</name>
    <dbReference type="NCBI Taxonomy" id="217165"/>
    <lineage>
        <taxon>Eukaryota</taxon>
        <taxon>Metazoa</taxon>
        <taxon>Ecdysozoa</taxon>
        <taxon>Arthropoda</taxon>
        <taxon>Crustacea</taxon>
        <taxon>Multicrustacea</taxon>
        <taxon>Hexanauplia</taxon>
        <taxon>Copepoda</taxon>
        <taxon>Siphonostomatoida</taxon>
        <taxon>Caligidae</taxon>
        <taxon>Caligus</taxon>
    </lineage>
</organism>
<sequence length="94" mass="10875">MTWQGALPVAGDGPHSDRDLLRSAKFPPSTRYRHVGSRDLEFFPPRWGMWWPEPHWQSRLPNPKETDEVYDFGGVSIKGGTDHLRPTQCLLEQF</sequence>
<dbReference type="EMBL" id="CP045899">
    <property type="protein sequence ID" value="QQP41191.1"/>
    <property type="molecule type" value="Genomic_DNA"/>
</dbReference>
<dbReference type="Proteomes" id="UP000595437">
    <property type="component" value="Chromosome 10"/>
</dbReference>